<sequence length="51" mass="5359">DLEDFVGFQACFTGDGGGPVDPGCECYDINGDNDVDLADHAEFYSALTGPQ</sequence>
<feature type="non-terminal residue" evidence="1">
    <location>
        <position position="1"/>
    </location>
</feature>
<proteinExistence type="predicted"/>
<comment type="caution">
    <text evidence="1">The sequence shown here is derived from an EMBL/GenBank/DDBJ whole genome shotgun (WGS) entry which is preliminary data.</text>
</comment>
<accession>X0YAW1</accession>
<organism evidence="1">
    <name type="scientific">marine sediment metagenome</name>
    <dbReference type="NCBI Taxonomy" id="412755"/>
    <lineage>
        <taxon>unclassified sequences</taxon>
        <taxon>metagenomes</taxon>
        <taxon>ecological metagenomes</taxon>
    </lineage>
</organism>
<evidence type="ECO:0000313" key="1">
    <source>
        <dbReference type="EMBL" id="GAG45883.1"/>
    </source>
</evidence>
<name>X0YAW1_9ZZZZ</name>
<reference evidence="1" key="1">
    <citation type="journal article" date="2014" name="Front. Microbiol.">
        <title>High frequency of phylogenetically diverse reductive dehalogenase-homologous genes in deep subseafloor sedimentary metagenomes.</title>
        <authorList>
            <person name="Kawai M."/>
            <person name="Futagami T."/>
            <person name="Toyoda A."/>
            <person name="Takaki Y."/>
            <person name="Nishi S."/>
            <person name="Hori S."/>
            <person name="Arai W."/>
            <person name="Tsubouchi T."/>
            <person name="Morono Y."/>
            <person name="Uchiyama I."/>
            <person name="Ito T."/>
            <person name="Fujiyama A."/>
            <person name="Inagaki F."/>
            <person name="Takami H."/>
        </authorList>
    </citation>
    <scope>NUCLEOTIDE SEQUENCE</scope>
    <source>
        <strain evidence="1">Expedition CK06-06</strain>
    </source>
</reference>
<protein>
    <submittedName>
        <fullName evidence="1">Uncharacterized protein</fullName>
    </submittedName>
</protein>
<dbReference type="EMBL" id="BARS01054130">
    <property type="protein sequence ID" value="GAG45883.1"/>
    <property type="molecule type" value="Genomic_DNA"/>
</dbReference>
<gene>
    <name evidence="1" type="ORF">S01H1_80198</name>
</gene>
<dbReference type="AlphaFoldDB" id="X0YAW1"/>